<dbReference type="PANTHER" id="PTHR46458">
    <property type="entry name" value="BLR2807 PROTEIN"/>
    <property type="match status" value="1"/>
</dbReference>
<dbReference type="GO" id="GO:0019825">
    <property type="term" value="F:oxygen binding"/>
    <property type="evidence" value="ECO:0007669"/>
    <property type="project" value="InterPro"/>
</dbReference>
<dbReference type="SUPFAM" id="SSF46458">
    <property type="entry name" value="Globin-like"/>
    <property type="match status" value="1"/>
</dbReference>
<dbReference type="Proteomes" id="UP000038040">
    <property type="component" value="Unplaced"/>
</dbReference>
<evidence type="ECO:0000256" key="1">
    <source>
        <dbReference type="ARBA" id="ARBA00022617"/>
    </source>
</evidence>
<dbReference type="WBParaSite" id="DME_0000534201-mRNA-1">
    <property type="protein sequence ID" value="DME_0000534201-mRNA-1"/>
    <property type="gene ID" value="DME_0000534201"/>
</dbReference>
<name>A0A158Q4P9_DRAME</name>
<evidence type="ECO:0000313" key="5">
    <source>
        <dbReference type="Proteomes" id="UP000038040"/>
    </source>
</evidence>
<dbReference type="InterPro" id="IPR000971">
    <property type="entry name" value="Globin"/>
</dbReference>
<sequence>LSNEQNEKIYPNQLRRSSSMPSIHALTTKPSMRHYCYDSKLNKLQKKSLRFTWNRLQTRNGGKKIENVFEEIYERLLKQQTVLRDMFTTRTFLSAMSRSETASPRDHAKETVKMIDIVIKNLDVVDSKRSDTGSLYDPFLIGKIHCHLRPYGLNGNYWEKLGETIIDILLAQEAVRDLPGAGQAWVVLTACLVDQLRAGFEEARYSSNTNCSSLFADSEGNSDEKV</sequence>
<dbReference type="Gene3D" id="1.10.490.10">
    <property type="entry name" value="Globins"/>
    <property type="match status" value="1"/>
</dbReference>
<dbReference type="PANTHER" id="PTHR46458:SF18">
    <property type="entry name" value="GLOBIN DOMAIN-CONTAINING PROTEIN"/>
    <property type="match status" value="1"/>
</dbReference>
<keyword evidence="1" id="KW-0349">Heme</keyword>
<evidence type="ECO:0000256" key="2">
    <source>
        <dbReference type="ARBA" id="ARBA00022723"/>
    </source>
</evidence>
<keyword evidence="3" id="KW-0408">Iron</keyword>
<keyword evidence="2" id="KW-0479">Metal-binding</keyword>
<reference evidence="6" key="1">
    <citation type="submission" date="2016-04" db="UniProtKB">
        <authorList>
            <consortium name="WormBaseParasite"/>
        </authorList>
    </citation>
    <scope>IDENTIFICATION</scope>
</reference>
<evidence type="ECO:0000259" key="4">
    <source>
        <dbReference type="PROSITE" id="PS01033"/>
    </source>
</evidence>
<dbReference type="GO" id="GO:0046872">
    <property type="term" value="F:metal ion binding"/>
    <property type="evidence" value="ECO:0007669"/>
    <property type="project" value="UniProtKB-KW"/>
</dbReference>
<dbReference type="InterPro" id="IPR050532">
    <property type="entry name" value="Globin-like_OT"/>
</dbReference>
<dbReference type="InterPro" id="IPR044399">
    <property type="entry name" value="Mb-like_M"/>
</dbReference>
<protein>
    <submittedName>
        <fullName evidence="6">GLOBIN domain-containing protein</fullName>
    </submittedName>
</protein>
<dbReference type="PROSITE" id="PS01033">
    <property type="entry name" value="GLOBIN"/>
    <property type="match status" value="1"/>
</dbReference>
<dbReference type="AlphaFoldDB" id="A0A158Q4P9"/>
<evidence type="ECO:0000313" key="6">
    <source>
        <dbReference type="WBParaSite" id="DME_0000534201-mRNA-1"/>
    </source>
</evidence>
<dbReference type="GO" id="GO:0020037">
    <property type="term" value="F:heme binding"/>
    <property type="evidence" value="ECO:0007669"/>
    <property type="project" value="InterPro"/>
</dbReference>
<dbReference type="InterPro" id="IPR009050">
    <property type="entry name" value="Globin-like_sf"/>
</dbReference>
<dbReference type="InterPro" id="IPR012292">
    <property type="entry name" value="Globin/Proto"/>
</dbReference>
<evidence type="ECO:0000256" key="3">
    <source>
        <dbReference type="ARBA" id="ARBA00023004"/>
    </source>
</evidence>
<dbReference type="CDD" id="cd01040">
    <property type="entry name" value="Mb-like"/>
    <property type="match status" value="1"/>
</dbReference>
<proteinExistence type="predicted"/>
<accession>A0A158Q4P9</accession>
<organism evidence="5 6">
    <name type="scientific">Dracunculus medinensis</name>
    <name type="common">Guinea worm</name>
    <dbReference type="NCBI Taxonomy" id="318479"/>
    <lineage>
        <taxon>Eukaryota</taxon>
        <taxon>Metazoa</taxon>
        <taxon>Ecdysozoa</taxon>
        <taxon>Nematoda</taxon>
        <taxon>Chromadorea</taxon>
        <taxon>Rhabditida</taxon>
        <taxon>Spirurina</taxon>
        <taxon>Dracunculoidea</taxon>
        <taxon>Dracunculidae</taxon>
        <taxon>Dracunculus</taxon>
    </lineage>
</organism>
<feature type="domain" description="Globin" evidence="4">
    <location>
        <begin position="40"/>
        <end position="201"/>
    </location>
</feature>